<sequence>MYIDEKIDLRDNLPTALQHDFEELQEYYEAGDWFMFDTVFEAVEASVKAHYLAGEITKDDLNCIFKKYGIA</sequence>
<proteinExistence type="predicted"/>
<reference evidence="1" key="1">
    <citation type="journal article" date="2021" name="PeerJ">
        <title>Extensive microbial diversity within the chicken gut microbiome revealed by metagenomics and culture.</title>
        <authorList>
            <person name="Gilroy R."/>
            <person name="Ravi A."/>
            <person name="Getino M."/>
            <person name="Pursley I."/>
            <person name="Horton D.L."/>
            <person name="Alikhan N.F."/>
            <person name="Baker D."/>
            <person name="Gharbi K."/>
            <person name="Hall N."/>
            <person name="Watson M."/>
            <person name="Adriaenssens E.M."/>
            <person name="Foster-Nyarko E."/>
            <person name="Jarju S."/>
            <person name="Secka A."/>
            <person name="Antonio M."/>
            <person name="Oren A."/>
            <person name="Chaudhuri R.R."/>
            <person name="La Ragione R."/>
            <person name="Hildebrand F."/>
            <person name="Pallen M.J."/>
        </authorList>
    </citation>
    <scope>NUCLEOTIDE SEQUENCE</scope>
    <source>
        <strain evidence="1">CHK195-6426</strain>
    </source>
</reference>
<evidence type="ECO:0000313" key="2">
    <source>
        <dbReference type="Proteomes" id="UP000824265"/>
    </source>
</evidence>
<evidence type="ECO:0000313" key="1">
    <source>
        <dbReference type="EMBL" id="HIW81430.1"/>
    </source>
</evidence>
<protein>
    <submittedName>
        <fullName evidence="1">Uncharacterized protein</fullName>
    </submittedName>
</protein>
<name>A0A9D1R5M9_9FIRM</name>
<dbReference type="EMBL" id="DXGH01000041">
    <property type="protein sequence ID" value="HIW81430.1"/>
    <property type="molecule type" value="Genomic_DNA"/>
</dbReference>
<dbReference type="AlphaFoldDB" id="A0A9D1R5M9"/>
<organism evidence="1 2">
    <name type="scientific">Candidatus Acetatifactor stercoripullorum</name>
    <dbReference type="NCBI Taxonomy" id="2838414"/>
    <lineage>
        <taxon>Bacteria</taxon>
        <taxon>Bacillati</taxon>
        <taxon>Bacillota</taxon>
        <taxon>Clostridia</taxon>
        <taxon>Lachnospirales</taxon>
        <taxon>Lachnospiraceae</taxon>
        <taxon>Acetatifactor</taxon>
    </lineage>
</organism>
<dbReference type="Proteomes" id="UP000824265">
    <property type="component" value="Unassembled WGS sequence"/>
</dbReference>
<gene>
    <name evidence="1" type="ORF">H9742_07930</name>
</gene>
<accession>A0A9D1R5M9</accession>
<comment type="caution">
    <text evidence="1">The sequence shown here is derived from an EMBL/GenBank/DDBJ whole genome shotgun (WGS) entry which is preliminary data.</text>
</comment>
<reference evidence="1" key="2">
    <citation type="submission" date="2021-04" db="EMBL/GenBank/DDBJ databases">
        <authorList>
            <person name="Gilroy R."/>
        </authorList>
    </citation>
    <scope>NUCLEOTIDE SEQUENCE</scope>
    <source>
        <strain evidence="1">CHK195-6426</strain>
    </source>
</reference>